<dbReference type="STRING" id="92696.A0A4R0RXQ0"/>
<dbReference type="EMBL" id="RWJN01000085">
    <property type="protein sequence ID" value="TCD67814.1"/>
    <property type="molecule type" value="Genomic_DNA"/>
</dbReference>
<evidence type="ECO:0000313" key="2">
    <source>
        <dbReference type="Proteomes" id="UP000292702"/>
    </source>
</evidence>
<feature type="non-terminal residue" evidence="1">
    <location>
        <position position="129"/>
    </location>
</feature>
<comment type="caution">
    <text evidence="1">The sequence shown here is derived from an EMBL/GenBank/DDBJ whole genome shotgun (WGS) entry which is preliminary data.</text>
</comment>
<dbReference type="Proteomes" id="UP000292702">
    <property type="component" value="Unassembled WGS sequence"/>
</dbReference>
<keyword evidence="2" id="KW-1185">Reference proteome</keyword>
<proteinExistence type="predicted"/>
<name>A0A4R0RXQ0_9APHY</name>
<sequence>MFTVPQPADAEMWDGCPVVRLSDTGSSFLRLLRILFDVDETLGFNHVLPFETVAAMLQLGSKYQMHRIRQDAVNRLTFYFPRRLKDFKNTYATTSTDPSLAMRACAEDPSIYGVFPDGPIVFEHSDAVP</sequence>
<accession>A0A4R0RXQ0</accession>
<dbReference type="OrthoDB" id="2800059at2759"/>
<dbReference type="AlphaFoldDB" id="A0A4R0RXQ0"/>
<protein>
    <submittedName>
        <fullName evidence="1">Uncharacterized protein</fullName>
    </submittedName>
</protein>
<organism evidence="1 2">
    <name type="scientific">Steccherinum ochraceum</name>
    <dbReference type="NCBI Taxonomy" id="92696"/>
    <lineage>
        <taxon>Eukaryota</taxon>
        <taxon>Fungi</taxon>
        <taxon>Dikarya</taxon>
        <taxon>Basidiomycota</taxon>
        <taxon>Agaricomycotina</taxon>
        <taxon>Agaricomycetes</taxon>
        <taxon>Polyporales</taxon>
        <taxon>Steccherinaceae</taxon>
        <taxon>Steccherinum</taxon>
    </lineage>
</organism>
<evidence type="ECO:0000313" key="1">
    <source>
        <dbReference type="EMBL" id="TCD67814.1"/>
    </source>
</evidence>
<gene>
    <name evidence="1" type="ORF">EIP91_011942</name>
</gene>
<reference evidence="1 2" key="1">
    <citation type="submission" date="2018-11" db="EMBL/GenBank/DDBJ databases">
        <title>Genome assembly of Steccherinum ochraceum LE-BIN_3174, the white-rot fungus of the Steccherinaceae family (The Residual Polyporoid clade, Polyporales, Basidiomycota).</title>
        <authorList>
            <person name="Fedorova T.V."/>
            <person name="Glazunova O.A."/>
            <person name="Landesman E.O."/>
            <person name="Moiseenko K.V."/>
            <person name="Psurtseva N.V."/>
            <person name="Savinova O.S."/>
            <person name="Shakhova N.V."/>
            <person name="Tyazhelova T.V."/>
            <person name="Vasina D.V."/>
        </authorList>
    </citation>
    <scope>NUCLEOTIDE SEQUENCE [LARGE SCALE GENOMIC DNA]</scope>
    <source>
        <strain evidence="1 2">LE-BIN_3174</strain>
    </source>
</reference>